<evidence type="ECO:0000256" key="8">
    <source>
        <dbReference type="ARBA" id="ARBA00022840"/>
    </source>
</evidence>
<comment type="caution">
    <text evidence="13">The sequence shown here is derived from an EMBL/GenBank/DDBJ whole genome shotgun (WGS) entry which is preliminary data.</text>
</comment>
<organism evidence="13 14">
    <name type="scientific">Aliarcobacter thereius</name>
    <dbReference type="NCBI Taxonomy" id="544718"/>
    <lineage>
        <taxon>Bacteria</taxon>
        <taxon>Pseudomonadati</taxon>
        <taxon>Campylobacterota</taxon>
        <taxon>Epsilonproteobacteria</taxon>
        <taxon>Campylobacterales</taxon>
        <taxon>Arcobacteraceae</taxon>
        <taxon>Aliarcobacter</taxon>
    </lineage>
</organism>
<dbReference type="EC" id="2.7.7.18" evidence="11"/>
<dbReference type="EMBL" id="LCUJ01000002">
    <property type="protein sequence ID" value="OCL99908.1"/>
    <property type="molecule type" value="Genomic_DNA"/>
</dbReference>
<comment type="pathway">
    <text evidence="2 11">Cofactor biosynthesis; NAD(+) biosynthesis; deamido-NAD(+) from nicotinate D-ribonucleotide: step 1/1.</text>
</comment>
<evidence type="ECO:0000256" key="3">
    <source>
        <dbReference type="ARBA" id="ARBA00009014"/>
    </source>
</evidence>
<comment type="catalytic activity">
    <reaction evidence="10 11">
        <text>nicotinate beta-D-ribonucleotide + ATP + H(+) = deamido-NAD(+) + diphosphate</text>
        <dbReference type="Rhea" id="RHEA:22860"/>
        <dbReference type="ChEBI" id="CHEBI:15378"/>
        <dbReference type="ChEBI" id="CHEBI:30616"/>
        <dbReference type="ChEBI" id="CHEBI:33019"/>
        <dbReference type="ChEBI" id="CHEBI:57502"/>
        <dbReference type="ChEBI" id="CHEBI:58437"/>
        <dbReference type="EC" id="2.7.7.18"/>
    </reaction>
</comment>
<comment type="function">
    <text evidence="1 11">Catalyzes the reversible adenylation of nicotinate mononucleotide (NaMN) to nicotinic acid adenine dinucleotide (NaAD).</text>
</comment>
<feature type="domain" description="Cytidyltransferase-like" evidence="12">
    <location>
        <begin position="5"/>
        <end position="157"/>
    </location>
</feature>
<evidence type="ECO:0000259" key="12">
    <source>
        <dbReference type="Pfam" id="PF01467"/>
    </source>
</evidence>
<dbReference type="GO" id="GO:0004515">
    <property type="term" value="F:nicotinate-nucleotide adenylyltransferase activity"/>
    <property type="evidence" value="ECO:0007669"/>
    <property type="project" value="UniProtKB-UniRule"/>
</dbReference>
<name>A0A1C0B8H5_9BACT</name>
<dbReference type="PATRIC" id="fig|544718.51.peg.937"/>
<dbReference type="OrthoDB" id="5295945at2"/>
<dbReference type="STRING" id="544718.AAX25_00109"/>
<dbReference type="UniPathway" id="UPA00253">
    <property type="reaction ID" value="UER00332"/>
</dbReference>
<evidence type="ECO:0000256" key="9">
    <source>
        <dbReference type="ARBA" id="ARBA00023027"/>
    </source>
</evidence>
<dbReference type="NCBIfam" id="TIGR00482">
    <property type="entry name" value="nicotinate (nicotinamide) nucleotide adenylyltransferase"/>
    <property type="match status" value="1"/>
</dbReference>
<protein>
    <recommendedName>
        <fullName evidence="11">Probable nicotinate-nucleotide adenylyltransferase</fullName>
        <ecNumber evidence="11">2.7.7.18</ecNumber>
    </recommendedName>
    <alternativeName>
        <fullName evidence="11">Deamido-NAD(+) diphosphorylase</fullName>
    </alternativeName>
    <alternativeName>
        <fullName evidence="11">Deamido-NAD(+) pyrophosphorylase</fullName>
    </alternativeName>
    <alternativeName>
        <fullName evidence="11">Nicotinate mononucleotide adenylyltransferase</fullName>
        <shortName evidence="11">NaMN adenylyltransferase</shortName>
    </alternativeName>
</protein>
<evidence type="ECO:0000256" key="4">
    <source>
        <dbReference type="ARBA" id="ARBA00022642"/>
    </source>
</evidence>
<evidence type="ECO:0000256" key="11">
    <source>
        <dbReference type="HAMAP-Rule" id="MF_00244"/>
    </source>
</evidence>
<evidence type="ECO:0000256" key="10">
    <source>
        <dbReference type="ARBA" id="ARBA00048721"/>
    </source>
</evidence>
<dbReference type="InterPro" id="IPR004821">
    <property type="entry name" value="Cyt_trans-like"/>
</dbReference>
<keyword evidence="7 11" id="KW-0547">Nucleotide-binding</keyword>
<dbReference type="NCBIfam" id="TIGR00125">
    <property type="entry name" value="cyt_tran_rel"/>
    <property type="match status" value="1"/>
</dbReference>
<evidence type="ECO:0000256" key="7">
    <source>
        <dbReference type="ARBA" id="ARBA00022741"/>
    </source>
</evidence>
<dbReference type="InterPro" id="IPR005248">
    <property type="entry name" value="NadD/NMNAT"/>
</dbReference>
<evidence type="ECO:0000313" key="13">
    <source>
        <dbReference type="EMBL" id="OCL99908.1"/>
    </source>
</evidence>
<evidence type="ECO:0000256" key="5">
    <source>
        <dbReference type="ARBA" id="ARBA00022679"/>
    </source>
</evidence>
<evidence type="ECO:0000313" key="14">
    <source>
        <dbReference type="Proteomes" id="UP000093281"/>
    </source>
</evidence>
<keyword evidence="6 11" id="KW-0548">Nucleotidyltransferase</keyword>
<keyword evidence="5 11" id="KW-0808">Transferase</keyword>
<keyword evidence="4 11" id="KW-0662">Pyridine nucleotide biosynthesis</keyword>
<dbReference type="GO" id="GO:0005524">
    <property type="term" value="F:ATP binding"/>
    <property type="evidence" value="ECO:0007669"/>
    <property type="project" value="UniProtKB-KW"/>
</dbReference>
<proteinExistence type="inferred from homology"/>
<dbReference type="Proteomes" id="UP000093281">
    <property type="component" value="Unassembled WGS sequence"/>
</dbReference>
<evidence type="ECO:0000256" key="2">
    <source>
        <dbReference type="ARBA" id="ARBA00005019"/>
    </source>
</evidence>
<keyword evidence="9 11" id="KW-0520">NAD</keyword>
<keyword evidence="8 11" id="KW-0067">ATP-binding</keyword>
<evidence type="ECO:0000256" key="1">
    <source>
        <dbReference type="ARBA" id="ARBA00002324"/>
    </source>
</evidence>
<comment type="similarity">
    <text evidence="3 11">Belongs to the NadD family.</text>
</comment>
<evidence type="ECO:0000256" key="6">
    <source>
        <dbReference type="ARBA" id="ARBA00022695"/>
    </source>
</evidence>
<sequence length="184" mass="21734">MKIAIFGGSFDPIHIAHETIVRTALKNLDLDRIIVIPTYLNPFKKDFLFEPEIRFEFLKKVFQDDSRIFVSDYEIKQKKLSYTYETIRYIKSLLNPSKIYFIIGEDNLKSLHKWHNIDELKKNLEFVVAKRVGYNLDNKEFKSFDINIDISSTLLRDKLDLSYIPDIIKDDVKKELGKLKKGKI</sequence>
<accession>A0A1C0B8H5</accession>
<dbReference type="Gene3D" id="3.40.50.620">
    <property type="entry name" value="HUPs"/>
    <property type="match status" value="1"/>
</dbReference>
<dbReference type="CDD" id="cd02165">
    <property type="entry name" value="NMNAT"/>
    <property type="match status" value="1"/>
</dbReference>
<dbReference type="PANTHER" id="PTHR39321:SF3">
    <property type="entry name" value="PHOSPHOPANTETHEINE ADENYLYLTRANSFERASE"/>
    <property type="match status" value="1"/>
</dbReference>
<dbReference type="HAMAP" id="MF_00244">
    <property type="entry name" value="NaMN_adenylyltr"/>
    <property type="match status" value="1"/>
</dbReference>
<dbReference type="SUPFAM" id="SSF52374">
    <property type="entry name" value="Nucleotidylyl transferase"/>
    <property type="match status" value="1"/>
</dbReference>
<dbReference type="Pfam" id="PF01467">
    <property type="entry name" value="CTP_transf_like"/>
    <property type="match status" value="1"/>
</dbReference>
<dbReference type="GO" id="GO:0009435">
    <property type="term" value="P:NAD+ biosynthetic process"/>
    <property type="evidence" value="ECO:0007669"/>
    <property type="project" value="UniProtKB-UniRule"/>
</dbReference>
<dbReference type="InterPro" id="IPR014729">
    <property type="entry name" value="Rossmann-like_a/b/a_fold"/>
</dbReference>
<reference evidence="14" key="1">
    <citation type="submission" date="2015-05" db="EMBL/GenBank/DDBJ databases">
        <authorList>
            <person name="Rovetto F."/>
            <person name="Cocolin L."/>
            <person name="Illeghems K."/>
            <person name="Van Nieuwerburgh F."/>
            <person name="Houf K."/>
        </authorList>
    </citation>
    <scope>NUCLEOTIDE SEQUENCE [LARGE SCALE GENOMIC DNA]</scope>
    <source>
        <strain evidence="14">DU22</strain>
    </source>
</reference>
<dbReference type="PANTHER" id="PTHR39321">
    <property type="entry name" value="NICOTINATE-NUCLEOTIDE ADENYLYLTRANSFERASE-RELATED"/>
    <property type="match status" value="1"/>
</dbReference>
<dbReference type="AlphaFoldDB" id="A0A1C0B8H5"/>
<gene>
    <name evidence="11 13" type="primary">nadD</name>
    <name evidence="13" type="ORF">AAX29_00961</name>
</gene>
<dbReference type="RefSeq" id="WP_066185892.1">
    <property type="nucleotide sequence ID" value="NZ_LCUJ01000002.1"/>
</dbReference>